<sequence length="117" mass="13714">IKKVSACVSLPRLLSLSWDIESSDTRDPSFFPIGHEPTSYVYAIQMDFYWIFEQTPFQHYCITTLPINRQLFFSKYSDCPSSNFHFIICDSEISLLLNFAKIFHNFKPDFEFGYNTG</sequence>
<dbReference type="Proteomes" id="UP000789405">
    <property type="component" value="Unassembled WGS sequence"/>
</dbReference>
<comment type="caution">
    <text evidence="2">The sequence shown here is derived from an EMBL/GenBank/DDBJ whole genome shotgun (WGS) entry which is preliminary data.</text>
</comment>
<protein>
    <submittedName>
        <fullName evidence="2">646_t:CDS:1</fullName>
    </submittedName>
</protein>
<dbReference type="OrthoDB" id="2473393at2759"/>
<dbReference type="Pfam" id="PF03104">
    <property type="entry name" value="DNA_pol_B_exo1"/>
    <property type="match status" value="1"/>
</dbReference>
<accession>A0A9N9K0W6</accession>
<evidence type="ECO:0000259" key="1">
    <source>
        <dbReference type="Pfam" id="PF03104"/>
    </source>
</evidence>
<proteinExistence type="predicted"/>
<gene>
    <name evidence="2" type="ORF">DERYTH_LOCUS24538</name>
</gene>
<dbReference type="AlphaFoldDB" id="A0A9N9K0W6"/>
<dbReference type="GO" id="GO:0003676">
    <property type="term" value="F:nucleic acid binding"/>
    <property type="evidence" value="ECO:0007669"/>
    <property type="project" value="InterPro"/>
</dbReference>
<dbReference type="InterPro" id="IPR012337">
    <property type="entry name" value="RNaseH-like_sf"/>
</dbReference>
<feature type="non-terminal residue" evidence="2">
    <location>
        <position position="1"/>
    </location>
</feature>
<dbReference type="InterPro" id="IPR006133">
    <property type="entry name" value="DNA-dir_DNA_pol_B_exonuc"/>
</dbReference>
<dbReference type="EMBL" id="CAJVPY010041653">
    <property type="protein sequence ID" value="CAG8806771.1"/>
    <property type="molecule type" value="Genomic_DNA"/>
</dbReference>
<dbReference type="InterPro" id="IPR036397">
    <property type="entry name" value="RNaseH_sf"/>
</dbReference>
<name>A0A9N9K0W6_9GLOM</name>
<evidence type="ECO:0000313" key="3">
    <source>
        <dbReference type="Proteomes" id="UP000789405"/>
    </source>
</evidence>
<keyword evidence="3" id="KW-1185">Reference proteome</keyword>
<reference evidence="2" key="1">
    <citation type="submission" date="2021-06" db="EMBL/GenBank/DDBJ databases">
        <authorList>
            <person name="Kallberg Y."/>
            <person name="Tangrot J."/>
            <person name="Rosling A."/>
        </authorList>
    </citation>
    <scope>NUCLEOTIDE SEQUENCE</scope>
    <source>
        <strain evidence="2">MA453B</strain>
    </source>
</reference>
<dbReference type="SUPFAM" id="SSF53098">
    <property type="entry name" value="Ribonuclease H-like"/>
    <property type="match status" value="1"/>
</dbReference>
<feature type="domain" description="DNA-directed DNA polymerase family B exonuclease" evidence="1">
    <location>
        <begin position="8"/>
        <end position="116"/>
    </location>
</feature>
<organism evidence="2 3">
    <name type="scientific">Dentiscutata erythropus</name>
    <dbReference type="NCBI Taxonomy" id="1348616"/>
    <lineage>
        <taxon>Eukaryota</taxon>
        <taxon>Fungi</taxon>
        <taxon>Fungi incertae sedis</taxon>
        <taxon>Mucoromycota</taxon>
        <taxon>Glomeromycotina</taxon>
        <taxon>Glomeromycetes</taxon>
        <taxon>Diversisporales</taxon>
        <taxon>Gigasporaceae</taxon>
        <taxon>Dentiscutata</taxon>
    </lineage>
</organism>
<feature type="non-terminal residue" evidence="2">
    <location>
        <position position="117"/>
    </location>
</feature>
<dbReference type="Gene3D" id="3.30.420.10">
    <property type="entry name" value="Ribonuclease H-like superfamily/Ribonuclease H"/>
    <property type="match status" value="1"/>
</dbReference>
<evidence type="ECO:0000313" key="2">
    <source>
        <dbReference type="EMBL" id="CAG8806771.1"/>
    </source>
</evidence>